<keyword evidence="7 8" id="KW-0472">Membrane</keyword>
<feature type="transmembrane region" description="Helical" evidence="8">
    <location>
        <begin position="142"/>
        <end position="167"/>
    </location>
</feature>
<feature type="transmembrane region" description="Helical" evidence="8">
    <location>
        <begin position="417"/>
        <end position="438"/>
    </location>
</feature>
<dbReference type="EMBL" id="CP144745">
    <property type="protein sequence ID" value="WVZ54281.1"/>
    <property type="molecule type" value="Genomic_DNA"/>
</dbReference>
<dbReference type="GO" id="GO:0016020">
    <property type="term" value="C:membrane"/>
    <property type="evidence" value="ECO:0007669"/>
    <property type="project" value="UniProtKB-SubCell"/>
</dbReference>
<evidence type="ECO:0000256" key="8">
    <source>
        <dbReference type="SAM" id="Phobius"/>
    </source>
</evidence>
<evidence type="ECO:0000259" key="9">
    <source>
        <dbReference type="Pfam" id="PF01694"/>
    </source>
</evidence>
<feature type="transmembrane region" description="Helical" evidence="8">
    <location>
        <begin position="228"/>
        <end position="246"/>
    </location>
</feature>
<comment type="similarity">
    <text evidence="2">Belongs to the peptidase S54 family.</text>
</comment>
<dbReference type="PANTHER" id="PTHR43066:SF1">
    <property type="entry name" value="RHOMBOID PROTEIN 2"/>
    <property type="match status" value="1"/>
</dbReference>
<keyword evidence="3" id="KW-0645">Protease</keyword>
<feature type="transmembrane region" description="Helical" evidence="8">
    <location>
        <begin position="498"/>
        <end position="516"/>
    </location>
</feature>
<evidence type="ECO:0000256" key="2">
    <source>
        <dbReference type="ARBA" id="ARBA00009045"/>
    </source>
</evidence>
<dbReference type="GO" id="GO:0006508">
    <property type="term" value="P:proteolysis"/>
    <property type="evidence" value="ECO:0007669"/>
    <property type="project" value="UniProtKB-KW"/>
</dbReference>
<dbReference type="GO" id="GO:0004252">
    <property type="term" value="F:serine-type endopeptidase activity"/>
    <property type="evidence" value="ECO:0007669"/>
    <property type="project" value="InterPro"/>
</dbReference>
<dbReference type="AlphaFoldDB" id="A0AAQ3PQ41"/>
<evidence type="ECO:0000256" key="6">
    <source>
        <dbReference type="ARBA" id="ARBA00022989"/>
    </source>
</evidence>
<evidence type="ECO:0000256" key="1">
    <source>
        <dbReference type="ARBA" id="ARBA00004141"/>
    </source>
</evidence>
<sequence length="619" mass="66044">MTLVVPLVTQRLPPPLLHERMLYFSADSLEALKARAQEELLTAGDAAALAKFQVLSSLVWRCVIAVEAVHVEELLARGHGGRRRRHQGGGNPSAVGVVFAVEHTGLARSSSSMGSVTSIHRPPRDTVLPAAASKPRAMVPELLQLVLQALFAPATAALLAANVLVYFRPGPLDGILPSEEYIGFNPADLKTMLSTFFYHESGDHLFGNMYCLLHTGVALESAMGTADFTSMVATLLVLSHGIAVLLSKSKAVMALVGHDADKYYGSIWFSHFSGIIFAMETVLACSRSHASLEHRMSSISVPAEYAGLLLKSARLLCKLGMCADFFILQAMVPEADFLGHLGGLLAGFLYHLLRRSLKGADPLTWLISRGVRVLTSAPTGAQDQEHLISSVIQCNITKSAAAAGGGDGGRRREFPRVCLCMCVPATVALLAANVLVFFRPGPLDGILPSEEDIGFNPADLKTMLSAFYHVSEDHLSSNMEWLLNLGVALESSMGTADFASMVATLVALSHGVAALLSKSKAVMALLGVNHDDYYGSIGFSGIIFAMDAVLTCSRSFAAFERRMSGMSVPAEYAGFLLKSARVLGKLGMCADLFICQAMIPEADFLAILGGSWLGPSTIC</sequence>
<dbReference type="Gene3D" id="3.30.559.10">
    <property type="entry name" value="Chloramphenicol acetyltransferase-like domain"/>
    <property type="match status" value="1"/>
</dbReference>
<organism evidence="10 11">
    <name type="scientific">Paspalum notatum var. saurae</name>
    <dbReference type="NCBI Taxonomy" id="547442"/>
    <lineage>
        <taxon>Eukaryota</taxon>
        <taxon>Viridiplantae</taxon>
        <taxon>Streptophyta</taxon>
        <taxon>Embryophyta</taxon>
        <taxon>Tracheophyta</taxon>
        <taxon>Spermatophyta</taxon>
        <taxon>Magnoliopsida</taxon>
        <taxon>Liliopsida</taxon>
        <taxon>Poales</taxon>
        <taxon>Poaceae</taxon>
        <taxon>PACMAD clade</taxon>
        <taxon>Panicoideae</taxon>
        <taxon>Andropogonodae</taxon>
        <taxon>Paspaleae</taxon>
        <taxon>Paspalinae</taxon>
        <taxon>Paspalum</taxon>
    </lineage>
</organism>
<keyword evidence="4 8" id="KW-0812">Transmembrane</keyword>
<dbReference type="GO" id="GO:0016747">
    <property type="term" value="F:acyltransferase activity, transferring groups other than amino-acyl groups"/>
    <property type="evidence" value="ECO:0007669"/>
    <property type="project" value="UniProtKB-ARBA"/>
</dbReference>
<name>A0AAQ3PQ41_PASNO</name>
<dbReference type="Gene3D" id="1.20.1540.10">
    <property type="entry name" value="Rhomboid-like"/>
    <property type="match status" value="2"/>
</dbReference>
<dbReference type="InterPro" id="IPR022764">
    <property type="entry name" value="Peptidase_S54_rhomboid_dom"/>
</dbReference>
<evidence type="ECO:0000313" key="11">
    <source>
        <dbReference type="Proteomes" id="UP001341281"/>
    </source>
</evidence>
<evidence type="ECO:0000313" key="10">
    <source>
        <dbReference type="EMBL" id="WVZ54281.1"/>
    </source>
</evidence>
<dbReference type="InterPro" id="IPR035952">
    <property type="entry name" value="Rhomboid-like_sf"/>
</dbReference>
<evidence type="ECO:0000256" key="7">
    <source>
        <dbReference type="ARBA" id="ARBA00023136"/>
    </source>
</evidence>
<dbReference type="PANTHER" id="PTHR43066">
    <property type="entry name" value="RHOMBOID-RELATED PROTEIN"/>
    <property type="match status" value="1"/>
</dbReference>
<feature type="domain" description="Peptidase S54 rhomboid" evidence="9">
    <location>
        <begin position="463"/>
        <end position="557"/>
    </location>
</feature>
<dbReference type="Pfam" id="PF01694">
    <property type="entry name" value="Rhomboid"/>
    <property type="match status" value="2"/>
</dbReference>
<comment type="subcellular location">
    <subcellularLocation>
        <location evidence="1">Membrane</location>
        <topology evidence="1">Multi-pass membrane protein</topology>
    </subcellularLocation>
</comment>
<protein>
    <recommendedName>
        <fullName evidence="9">Peptidase S54 rhomboid domain-containing protein</fullName>
    </recommendedName>
</protein>
<evidence type="ECO:0000256" key="4">
    <source>
        <dbReference type="ARBA" id="ARBA00022692"/>
    </source>
</evidence>
<proteinExistence type="inferred from homology"/>
<gene>
    <name evidence="10" type="ORF">U9M48_005103</name>
</gene>
<dbReference type="InterPro" id="IPR023213">
    <property type="entry name" value="CAT-like_dom_sf"/>
</dbReference>
<dbReference type="Proteomes" id="UP001341281">
    <property type="component" value="Chromosome 01"/>
</dbReference>
<evidence type="ECO:0000256" key="5">
    <source>
        <dbReference type="ARBA" id="ARBA00022801"/>
    </source>
</evidence>
<keyword evidence="11" id="KW-1185">Reference proteome</keyword>
<keyword evidence="5" id="KW-0378">Hydrolase</keyword>
<keyword evidence="6 8" id="KW-1133">Transmembrane helix</keyword>
<accession>A0AAQ3PQ41</accession>
<feature type="domain" description="Peptidase S54 rhomboid" evidence="9">
    <location>
        <begin position="190"/>
        <end position="353"/>
    </location>
</feature>
<reference evidence="10 11" key="1">
    <citation type="submission" date="2024-02" db="EMBL/GenBank/DDBJ databases">
        <title>High-quality chromosome-scale genome assembly of Pensacola bahiagrass (Paspalum notatum Flugge var. saurae).</title>
        <authorList>
            <person name="Vega J.M."/>
            <person name="Podio M."/>
            <person name="Orjuela J."/>
            <person name="Siena L.A."/>
            <person name="Pessino S.C."/>
            <person name="Combes M.C."/>
            <person name="Mariac C."/>
            <person name="Albertini E."/>
            <person name="Pupilli F."/>
            <person name="Ortiz J.P.A."/>
            <person name="Leblanc O."/>
        </authorList>
    </citation>
    <scope>NUCLEOTIDE SEQUENCE [LARGE SCALE GENOMIC DNA]</scope>
    <source>
        <strain evidence="10">R1</strain>
        <tissue evidence="10">Leaf</tissue>
    </source>
</reference>
<dbReference type="SUPFAM" id="SSF144091">
    <property type="entry name" value="Rhomboid-like"/>
    <property type="match status" value="2"/>
</dbReference>
<evidence type="ECO:0000256" key="3">
    <source>
        <dbReference type="ARBA" id="ARBA00022670"/>
    </source>
</evidence>